<dbReference type="InterPro" id="IPR032465">
    <property type="entry name" value="ACMSD"/>
</dbReference>
<protein>
    <submittedName>
        <fullName evidence="3">Amidohydrolase</fullName>
    </submittedName>
</protein>
<evidence type="ECO:0000259" key="2">
    <source>
        <dbReference type="Pfam" id="PF04909"/>
    </source>
</evidence>
<keyword evidence="4" id="KW-1185">Reference proteome</keyword>
<dbReference type="PANTHER" id="PTHR21240">
    <property type="entry name" value="2-AMINO-3-CARBOXYLMUCONATE-6-SEMIALDEHYDE DECARBOXYLASE"/>
    <property type="match status" value="1"/>
</dbReference>
<dbReference type="InterPro" id="IPR032466">
    <property type="entry name" value="Metal_Hydrolase"/>
</dbReference>
<dbReference type="Gene3D" id="3.20.20.140">
    <property type="entry name" value="Metal-dependent hydrolases"/>
    <property type="match status" value="1"/>
</dbReference>
<sequence length="397" mass="45214">MDRYLVISSDGHVGLPPERYRGYLESKYHQQFDETVQLEIKAREEHEKRFLIDDFNNKWRSRVGDGLEGAWDGTIRNRVLDGDGVAAEVLFPDGITERNAPPFGADIGLRPSAARAELQWAGARAHNRWLAEFCQDDPHRRIGLAVIPALYDIDETAKEIEWAKRHGLKGVFFPALTDGYDLYNHTKYHRIWAMLQEMNMPLHFHSGAAPAYDTAQPGWIGTFLCEFAFWMTRPLWAMTFGGVFEEFPKLKVCFTEAGGEFWFPWVMKLMDVRASAKHTSGKLGDYYANMSMKPSEYFARNIWVGCSALPDEETTQAYYDIGVDRILWGTDYPHPEGTWPHTFEKMSASLGGLPDDDIQAMLGINALDVYDVDADALWKIAGEIGPRRELFVKQAAE</sequence>
<organism evidence="3 4">
    <name type="scientific">Sphingopyxis lindanitolerans</name>
    <dbReference type="NCBI Taxonomy" id="2054227"/>
    <lineage>
        <taxon>Bacteria</taxon>
        <taxon>Pseudomonadati</taxon>
        <taxon>Pseudomonadota</taxon>
        <taxon>Alphaproteobacteria</taxon>
        <taxon>Sphingomonadales</taxon>
        <taxon>Sphingomonadaceae</taxon>
        <taxon>Sphingopyxis</taxon>
    </lineage>
</organism>
<dbReference type="SUPFAM" id="SSF51556">
    <property type="entry name" value="Metallo-dependent hydrolases"/>
    <property type="match status" value="1"/>
</dbReference>
<accession>A0A2S8B5A8</accession>
<dbReference type="AlphaFoldDB" id="A0A2S8B5A8"/>
<keyword evidence="1" id="KW-0456">Lyase</keyword>
<dbReference type="RefSeq" id="WP_105997777.1">
    <property type="nucleotide sequence ID" value="NZ_CM009578.1"/>
</dbReference>
<dbReference type="GO" id="GO:0019748">
    <property type="term" value="P:secondary metabolic process"/>
    <property type="evidence" value="ECO:0007669"/>
    <property type="project" value="TreeGrafter"/>
</dbReference>
<dbReference type="Pfam" id="PF04909">
    <property type="entry name" value="Amidohydro_2"/>
    <property type="match status" value="1"/>
</dbReference>
<proteinExistence type="predicted"/>
<dbReference type="InterPro" id="IPR006680">
    <property type="entry name" value="Amidohydro-rel"/>
</dbReference>
<dbReference type="GO" id="GO:0005737">
    <property type="term" value="C:cytoplasm"/>
    <property type="evidence" value="ECO:0007669"/>
    <property type="project" value="TreeGrafter"/>
</dbReference>
<feature type="domain" description="Amidohydrolase-related" evidence="2">
    <location>
        <begin position="113"/>
        <end position="371"/>
    </location>
</feature>
<dbReference type="GO" id="GO:0016787">
    <property type="term" value="F:hydrolase activity"/>
    <property type="evidence" value="ECO:0007669"/>
    <property type="project" value="UniProtKB-KW"/>
</dbReference>
<dbReference type="Proteomes" id="UP000238954">
    <property type="component" value="Chromosome"/>
</dbReference>
<gene>
    <name evidence="3" type="ORF">CVO77_02725</name>
</gene>
<dbReference type="OrthoDB" id="9799024at2"/>
<dbReference type="GO" id="GO:0016831">
    <property type="term" value="F:carboxy-lyase activity"/>
    <property type="evidence" value="ECO:0007669"/>
    <property type="project" value="InterPro"/>
</dbReference>
<evidence type="ECO:0000256" key="1">
    <source>
        <dbReference type="ARBA" id="ARBA00023239"/>
    </source>
</evidence>
<dbReference type="EMBL" id="PHFW01000002">
    <property type="protein sequence ID" value="PQM27518.1"/>
    <property type="molecule type" value="Genomic_DNA"/>
</dbReference>
<evidence type="ECO:0000313" key="4">
    <source>
        <dbReference type="Proteomes" id="UP000238954"/>
    </source>
</evidence>
<name>A0A2S8B5A8_9SPHN</name>
<dbReference type="PANTHER" id="PTHR21240:SF28">
    <property type="entry name" value="ISO-OROTATE DECARBOXYLASE (EUROFUNG)"/>
    <property type="match status" value="1"/>
</dbReference>
<evidence type="ECO:0000313" key="3">
    <source>
        <dbReference type="EMBL" id="PQM27518.1"/>
    </source>
</evidence>
<comment type="caution">
    <text evidence="3">The sequence shown here is derived from an EMBL/GenBank/DDBJ whole genome shotgun (WGS) entry which is preliminary data.</text>
</comment>
<keyword evidence="3" id="KW-0378">Hydrolase</keyword>
<reference evidence="4" key="1">
    <citation type="submission" date="2017-11" db="EMBL/GenBank/DDBJ databases">
        <title>The complete genome sequence of Sphingopyxis pomeranensis sp. nov. strain WS5A3p.</title>
        <authorList>
            <person name="Kaminski M.A."/>
        </authorList>
    </citation>
    <scope>NUCLEOTIDE SEQUENCE [LARGE SCALE GENOMIC DNA]</scope>
    <source>
        <strain evidence="4">WS5A3p</strain>
    </source>
</reference>